<evidence type="ECO:0000313" key="2">
    <source>
        <dbReference type="Proteomes" id="UP000189545"/>
    </source>
</evidence>
<proteinExistence type="predicted"/>
<accession>A0A1S6HU67</accession>
<name>A0A1S6HU67_9GAMM</name>
<gene>
    <name evidence="1" type="ORF">Sps_03926</name>
</gene>
<dbReference type="AlphaFoldDB" id="A0A1S6HU67"/>
<dbReference type="Proteomes" id="UP000189545">
    <property type="component" value="Chromosome"/>
</dbReference>
<reference evidence="1 2" key="1">
    <citation type="submission" date="2016-03" db="EMBL/GenBank/DDBJ databases">
        <title>Complete genome sequence of Shewanella psychrophila WP2, a deep sea bacterium isolated from west Pacific sediment.</title>
        <authorList>
            <person name="Xu G."/>
            <person name="Jian H."/>
        </authorList>
    </citation>
    <scope>NUCLEOTIDE SEQUENCE [LARGE SCALE GENOMIC DNA]</scope>
    <source>
        <strain evidence="1 2">WP2</strain>
    </source>
</reference>
<organism evidence="1 2">
    <name type="scientific">Shewanella psychrophila</name>
    <dbReference type="NCBI Taxonomy" id="225848"/>
    <lineage>
        <taxon>Bacteria</taxon>
        <taxon>Pseudomonadati</taxon>
        <taxon>Pseudomonadota</taxon>
        <taxon>Gammaproteobacteria</taxon>
        <taxon>Alteromonadales</taxon>
        <taxon>Shewanellaceae</taxon>
        <taxon>Shewanella</taxon>
    </lineage>
</organism>
<dbReference type="STRING" id="225848.Sps_03926"/>
<protein>
    <recommendedName>
        <fullName evidence="3">Lipocalin-like domain-containing protein</fullName>
    </recommendedName>
</protein>
<dbReference type="RefSeq" id="WP_077754002.1">
    <property type="nucleotide sequence ID" value="NZ_CP014782.1"/>
</dbReference>
<sequence>MSYFLTNRKFFLVFALIFILSFISLTSGRSFIHSNRLLDGVWSFQDKIYLNNDQSMLSQFDTDVLANFDGKLVFHDDGTYSLSYNVSFLQGDEKIENEMNYSISGSGSWIVDGDELNFVSDDMLELKPVESGTNNEFILDLSGNIIKRNFSEHQVIFWYEDGAFVLNSLSQDQIIFHRD</sequence>
<evidence type="ECO:0000313" key="1">
    <source>
        <dbReference type="EMBL" id="AQS39041.1"/>
    </source>
</evidence>
<evidence type="ECO:0008006" key="3">
    <source>
        <dbReference type="Google" id="ProtNLM"/>
    </source>
</evidence>
<dbReference type="OrthoDB" id="9962805at2"/>
<keyword evidence="2" id="KW-1185">Reference proteome</keyword>
<dbReference type="EMBL" id="CP014782">
    <property type="protein sequence ID" value="AQS39041.1"/>
    <property type="molecule type" value="Genomic_DNA"/>
</dbReference>
<dbReference type="KEGG" id="spsw:Sps_03926"/>